<keyword evidence="2" id="KW-0949">S-adenosyl-L-methionine</keyword>
<protein>
    <submittedName>
        <fullName evidence="5">SET domain-containing protein-lysine N-methyltransferase</fullName>
    </submittedName>
</protein>
<keyword evidence="5" id="KW-0489">Methyltransferase</keyword>
<dbReference type="PROSITE" id="PS50868">
    <property type="entry name" value="POST_SET"/>
    <property type="match status" value="1"/>
</dbReference>
<dbReference type="PANTHER" id="PTHR12350:SF19">
    <property type="entry name" value="SET DOMAIN-CONTAINING PROTEIN"/>
    <property type="match status" value="1"/>
</dbReference>
<dbReference type="SMART" id="SM00317">
    <property type="entry name" value="SET"/>
    <property type="match status" value="1"/>
</dbReference>
<dbReference type="RefSeq" id="WP_167474952.1">
    <property type="nucleotide sequence ID" value="NZ_CP046172.1"/>
</dbReference>
<gene>
    <name evidence="5" type="ORF">F5544_21900</name>
</gene>
<evidence type="ECO:0000256" key="1">
    <source>
        <dbReference type="ARBA" id="ARBA00022679"/>
    </source>
</evidence>
<dbReference type="KEGG" id="nah:F5544_21900"/>
<proteinExistence type="predicted"/>
<dbReference type="SUPFAM" id="SSF82199">
    <property type="entry name" value="SET domain"/>
    <property type="match status" value="1"/>
</dbReference>
<keyword evidence="1 5" id="KW-0808">Transferase</keyword>
<dbReference type="Proteomes" id="UP000503540">
    <property type="component" value="Chromosome"/>
</dbReference>
<dbReference type="GO" id="GO:0008168">
    <property type="term" value="F:methyltransferase activity"/>
    <property type="evidence" value="ECO:0007669"/>
    <property type="project" value="UniProtKB-KW"/>
</dbReference>
<dbReference type="EMBL" id="CP046172">
    <property type="protein sequence ID" value="QIS12242.1"/>
    <property type="molecule type" value="Genomic_DNA"/>
</dbReference>
<dbReference type="InterPro" id="IPR046341">
    <property type="entry name" value="SET_dom_sf"/>
</dbReference>
<dbReference type="InterPro" id="IPR053201">
    <property type="entry name" value="Flavunoidine_N-MTase"/>
</dbReference>
<evidence type="ECO:0000313" key="6">
    <source>
        <dbReference type="Proteomes" id="UP000503540"/>
    </source>
</evidence>
<feature type="domain" description="Post-SET" evidence="4">
    <location>
        <begin position="123"/>
        <end position="139"/>
    </location>
</feature>
<dbReference type="Gene3D" id="2.170.270.10">
    <property type="entry name" value="SET domain"/>
    <property type="match status" value="1"/>
</dbReference>
<reference evidence="5 6" key="1">
    <citation type="journal article" date="2019" name="ACS Chem. Biol.">
        <title>Identification and Mobilization of a Cryptic Antibiotic Biosynthesis Gene Locus from a Human-Pathogenic Nocardia Isolate.</title>
        <authorList>
            <person name="Herisse M."/>
            <person name="Ishida K."/>
            <person name="Porter J.L."/>
            <person name="Howden B."/>
            <person name="Hertweck C."/>
            <person name="Stinear T.P."/>
            <person name="Pidot S.J."/>
        </authorList>
    </citation>
    <scope>NUCLEOTIDE SEQUENCE [LARGE SCALE GENOMIC DNA]</scope>
    <source>
        <strain evidence="5 6">AUSMDU00012717</strain>
    </source>
</reference>
<evidence type="ECO:0000256" key="2">
    <source>
        <dbReference type="ARBA" id="ARBA00022691"/>
    </source>
</evidence>
<name>A0A6G9YGA9_9NOCA</name>
<dbReference type="InterPro" id="IPR001214">
    <property type="entry name" value="SET_dom"/>
</dbReference>
<feature type="domain" description="SET" evidence="3">
    <location>
        <begin position="9"/>
        <end position="116"/>
    </location>
</feature>
<evidence type="ECO:0000259" key="3">
    <source>
        <dbReference type="PROSITE" id="PS50280"/>
    </source>
</evidence>
<dbReference type="PANTHER" id="PTHR12350">
    <property type="entry name" value="HISTONE-LYSINE N-METHYLTRANSFERASE-RELATED"/>
    <property type="match status" value="1"/>
</dbReference>
<dbReference type="AlphaFoldDB" id="A0A6G9YGA9"/>
<keyword evidence="6" id="KW-1185">Reference proteome</keyword>
<dbReference type="InterPro" id="IPR003616">
    <property type="entry name" value="Post-SET_dom"/>
</dbReference>
<accession>A0A6G9YGA9</accession>
<organism evidence="5 6">
    <name type="scientific">Nocardia arthritidis</name>
    <dbReference type="NCBI Taxonomy" id="228602"/>
    <lineage>
        <taxon>Bacteria</taxon>
        <taxon>Bacillati</taxon>
        <taxon>Actinomycetota</taxon>
        <taxon>Actinomycetes</taxon>
        <taxon>Mycobacteriales</taxon>
        <taxon>Nocardiaceae</taxon>
        <taxon>Nocardia</taxon>
    </lineage>
</organism>
<dbReference type="PROSITE" id="PS50280">
    <property type="entry name" value="SET"/>
    <property type="match status" value="1"/>
</dbReference>
<evidence type="ECO:0000313" key="5">
    <source>
        <dbReference type="EMBL" id="QIS12242.1"/>
    </source>
</evidence>
<evidence type="ECO:0000259" key="4">
    <source>
        <dbReference type="PROSITE" id="PS50868"/>
    </source>
</evidence>
<dbReference type="GO" id="GO:0032259">
    <property type="term" value="P:methylation"/>
    <property type="evidence" value="ECO:0007669"/>
    <property type="project" value="UniProtKB-KW"/>
</dbReference>
<sequence length="165" mass="18378">MVESWITPKAVKGADSTISGRGLVAVAPIAAGETVAVKGGHIVTTDDLRRLPNHLQNSEIQIDDNLHLVAKTDDEYERVMLFINHSCEPNVGFAGNILLVAMRDIARGEELTTDYALFDDYDGSMDCSCGRSTCRRVIDGRDWQRPDLQAKYRGYFSRYLARRIG</sequence>
<dbReference type="Pfam" id="PF00856">
    <property type="entry name" value="SET"/>
    <property type="match status" value="1"/>
</dbReference>